<dbReference type="Proteomes" id="UP001347796">
    <property type="component" value="Unassembled WGS sequence"/>
</dbReference>
<evidence type="ECO:0000313" key="2">
    <source>
        <dbReference type="EMBL" id="KAK6177071.1"/>
    </source>
</evidence>
<reference evidence="2 3" key="1">
    <citation type="submission" date="2024-01" db="EMBL/GenBank/DDBJ databases">
        <title>The genome of the rayed Mediterranean limpet Patella caerulea (Linnaeus, 1758).</title>
        <authorList>
            <person name="Anh-Thu Weber A."/>
            <person name="Halstead-Nussloch G."/>
        </authorList>
    </citation>
    <scope>NUCLEOTIDE SEQUENCE [LARGE SCALE GENOMIC DNA]</scope>
    <source>
        <strain evidence="2">AATW-2023a</strain>
        <tissue evidence="2">Whole specimen</tissue>
    </source>
</reference>
<evidence type="ECO:0000256" key="1">
    <source>
        <dbReference type="SAM" id="MobiDB-lite"/>
    </source>
</evidence>
<feature type="compositionally biased region" description="Basic residues" evidence="1">
    <location>
        <begin position="7"/>
        <end position="18"/>
    </location>
</feature>
<dbReference type="EMBL" id="JAZGQO010000010">
    <property type="protein sequence ID" value="KAK6177071.1"/>
    <property type="molecule type" value="Genomic_DNA"/>
</dbReference>
<feature type="region of interest" description="Disordered" evidence="1">
    <location>
        <begin position="1"/>
        <end position="21"/>
    </location>
</feature>
<feature type="region of interest" description="Disordered" evidence="1">
    <location>
        <begin position="216"/>
        <end position="237"/>
    </location>
</feature>
<evidence type="ECO:0000313" key="3">
    <source>
        <dbReference type="Proteomes" id="UP001347796"/>
    </source>
</evidence>
<sequence length="275" mass="31414">MVETCHHPKKKKNSRQPPHKPGISAGYLASNFSEPPATSSLKNGHVLLLYVTTDRDIKATESKLRTLTNEYVNDYAIKKLIKCFLKFKKLTDVKEFANFEKLCNADFVVVPVTPRPHLNVVRKLIDSPCTSSPVKTRKTAACGNCKILRRNLQNCIREKHAIRNKQSEGRKRTEGKVTKRLNEKLRRKNKTISKLKIKIKAQFPVKTICKDLKNAKRGAKYQKEKASNAENDKKSVAKEAASQVREIEIDFQNQLLQREEELADVQSSTKNNEME</sequence>
<dbReference type="AlphaFoldDB" id="A0AAN8PRT1"/>
<accession>A0AAN8PRT1</accession>
<name>A0AAN8PRT1_PATCE</name>
<comment type="caution">
    <text evidence="2">The sequence shown here is derived from an EMBL/GenBank/DDBJ whole genome shotgun (WGS) entry which is preliminary data.</text>
</comment>
<proteinExistence type="predicted"/>
<organism evidence="2 3">
    <name type="scientific">Patella caerulea</name>
    <name type="common">Rayed Mediterranean limpet</name>
    <dbReference type="NCBI Taxonomy" id="87958"/>
    <lineage>
        <taxon>Eukaryota</taxon>
        <taxon>Metazoa</taxon>
        <taxon>Spiralia</taxon>
        <taxon>Lophotrochozoa</taxon>
        <taxon>Mollusca</taxon>
        <taxon>Gastropoda</taxon>
        <taxon>Patellogastropoda</taxon>
        <taxon>Patelloidea</taxon>
        <taxon>Patellidae</taxon>
        <taxon>Patella</taxon>
    </lineage>
</organism>
<protein>
    <submittedName>
        <fullName evidence="2">Uncharacterized protein</fullName>
    </submittedName>
</protein>
<keyword evidence="3" id="KW-1185">Reference proteome</keyword>
<feature type="compositionally biased region" description="Basic and acidic residues" evidence="1">
    <location>
        <begin position="221"/>
        <end position="237"/>
    </location>
</feature>
<gene>
    <name evidence="2" type="ORF">SNE40_015249</name>
</gene>